<dbReference type="InterPro" id="IPR041492">
    <property type="entry name" value="HAD_2"/>
</dbReference>
<dbReference type="PANTHER" id="PTHR43434">
    <property type="entry name" value="PHOSPHOGLYCOLATE PHOSPHATASE"/>
    <property type="match status" value="1"/>
</dbReference>
<dbReference type="Gene3D" id="1.10.150.240">
    <property type="entry name" value="Putative phosphatase, domain 2"/>
    <property type="match status" value="1"/>
</dbReference>
<dbReference type="InterPro" id="IPR023214">
    <property type="entry name" value="HAD_sf"/>
</dbReference>
<dbReference type="EMBL" id="QHLY01000005">
    <property type="protein sequence ID" value="PXA72443.1"/>
    <property type="molecule type" value="Genomic_DNA"/>
</dbReference>
<keyword evidence="2" id="KW-1185">Reference proteome</keyword>
<dbReference type="InterPro" id="IPR023198">
    <property type="entry name" value="PGP-like_dom2"/>
</dbReference>
<organism evidence="1 2">
    <name type="scientific">Cryobacterium arcticum</name>
    <dbReference type="NCBI Taxonomy" id="670052"/>
    <lineage>
        <taxon>Bacteria</taxon>
        <taxon>Bacillati</taxon>
        <taxon>Actinomycetota</taxon>
        <taxon>Actinomycetes</taxon>
        <taxon>Micrococcales</taxon>
        <taxon>Microbacteriaceae</taxon>
        <taxon>Cryobacterium</taxon>
    </lineage>
</organism>
<proteinExistence type="predicted"/>
<dbReference type="Proteomes" id="UP000246722">
    <property type="component" value="Unassembled WGS sequence"/>
</dbReference>
<gene>
    <name evidence="1" type="ORF">CTB96_05360</name>
</gene>
<dbReference type="Pfam" id="PF13419">
    <property type="entry name" value="HAD_2"/>
    <property type="match status" value="1"/>
</dbReference>
<dbReference type="GO" id="GO:0004713">
    <property type="term" value="F:protein tyrosine kinase activity"/>
    <property type="evidence" value="ECO:0007669"/>
    <property type="project" value="TreeGrafter"/>
</dbReference>
<protein>
    <submittedName>
        <fullName evidence="1">Haloacid dehalogenase</fullName>
    </submittedName>
</protein>
<dbReference type="OrthoDB" id="9776368at2"/>
<dbReference type="SUPFAM" id="SSF56784">
    <property type="entry name" value="HAD-like"/>
    <property type="match status" value="1"/>
</dbReference>
<accession>A0A317ZYF1</accession>
<evidence type="ECO:0000313" key="2">
    <source>
        <dbReference type="Proteomes" id="UP000246722"/>
    </source>
</evidence>
<dbReference type="Gene3D" id="3.40.50.1000">
    <property type="entry name" value="HAD superfamily/HAD-like"/>
    <property type="match status" value="1"/>
</dbReference>
<name>A0A317ZYF1_9MICO</name>
<dbReference type="AlphaFoldDB" id="A0A317ZYF1"/>
<dbReference type="InterPro" id="IPR050155">
    <property type="entry name" value="HAD-like_hydrolase_sf"/>
</dbReference>
<comment type="caution">
    <text evidence="1">The sequence shown here is derived from an EMBL/GenBank/DDBJ whole genome shotgun (WGS) entry which is preliminary data.</text>
</comment>
<dbReference type="InterPro" id="IPR036412">
    <property type="entry name" value="HAD-like_sf"/>
</dbReference>
<dbReference type="PANTHER" id="PTHR43434:SF20">
    <property type="entry name" value="5'-NUCLEOTIDASE"/>
    <property type="match status" value="1"/>
</dbReference>
<dbReference type="SFLD" id="SFLDS00003">
    <property type="entry name" value="Haloacid_Dehalogenase"/>
    <property type="match status" value="1"/>
</dbReference>
<dbReference type="GO" id="GO:0005829">
    <property type="term" value="C:cytosol"/>
    <property type="evidence" value="ECO:0007669"/>
    <property type="project" value="TreeGrafter"/>
</dbReference>
<dbReference type="SFLD" id="SFLDG01129">
    <property type="entry name" value="C1.5:_HAD__Beta-PGM__Phosphata"/>
    <property type="match status" value="1"/>
</dbReference>
<reference evidence="1 2" key="1">
    <citation type="submission" date="2018-05" db="EMBL/GenBank/DDBJ databases">
        <title>Genetic diversity of glacier-inhabiting Cryobacterium bacteria in China and description of Cryobacterium mengkeensis sp. nov. and Arthrobacter glacialis sp. nov.</title>
        <authorList>
            <person name="Liu Q."/>
            <person name="Xin Y.-H."/>
        </authorList>
    </citation>
    <scope>NUCLEOTIDE SEQUENCE [LARGE SCALE GENOMIC DNA]</scope>
    <source>
        <strain evidence="1 2">SK-1</strain>
    </source>
</reference>
<evidence type="ECO:0000313" key="1">
    <source>
        <dbReference type="EMBL" id="PXA72443.1"/>
    </source>
</evidence>
<sequence length="247" mass="25906">MRCVAHTLIGIRVQGFAPSAPKLLRVNPTLTRTWSAILFDLDGTITDSAPAITNSLARTFALLGRPVPTDAELMAYVGPPLLAAFGEYAGMTPDEALEALAVYRADYQGPASLDTAVYPGVAGLLERIHEAGIPLGLATSKPEHTAIAILTHFDLAKYFTIMVGATENESRSSKADIVAEALVRFEAADVDTSAVVMVGDRIYDAEGAAANGVPTILVEWGYGSPAEAALATAVVHSTDQLAKLLLG</sequence>